<dbReference type="HAMAP" id="MF_01151">
    <property type="entry name" value="GrpE"/>
    <property type="match status" value="1"/>
</dbReference>
<evidence type="ECO:0000256" key="8">
    <source>
        <dbReference type="ARBA" id="ARBA00072274"/>
    </source>
</evidence>
<dbReference type="CDD" id="cd00446">
    <property type="entry name" value="GrpE"/>
    <property type="match status" value="1"/>
</dbReference>
<dbReference type="OrthoDB" id="9789811at2"/>
<dbReference type="Gene3D" id="3.90.20.20">
    <property type="match status" value="1"/>
</dbReference>
<dbReference type="NCBIfam" id="NF010737">
    <property type="entry name" value="PRK14139.1"/>
    <property type="match status" value="1"/>
</dbReference>
<evidence type="ECO:0000256" key="5">
    <source>
        <dbReference type="ARBA" id="ARBA00023016"/>
    </source>
</evidence>
<dbReference type="EMBL" id="FWPT01000001">
    <property type="protein sequence ID" value="SMA31537.1"/>
    <property type="molecule type" value="Genomic_DNA"/>
</dbReference>
<dbReference type="PANTHER" id="PTHR21237">
    <property type="entry name" value="GRPE PROTEIN"/>
    <property type="match status" value="1"/>
</dbReference>
<dbReference type="FunFam" id="2.30.22.10:FF:000001">
    <property type="entry name" value="Protein GrpE"/>
    <property type="match status" value="1"/>
</dbReference>
<evidence type="ECO:0000256" key="11">
    <source>
        <dbReference type="RuleBase" id="RU000639"/>
    </source>
</evidence>
<dbReference type="NCBIfam" id="NF010748">
    <property type="entry name" value="PRK14150.1"/>
    <property type="match status" value="1"/>
</dbReference>
<evidence type="ECO:0000313" key="14">
    <source>
        <dbReference type="EMBL" id="SMA31537.1"/>
    </source>
</evidence>
<protein>
    <recommendedName>
        <fullName evidence="8 10">Protein GrpE</fullName>
    </recommendedName>
    <alternativeName>
        <fullName evidence="9 10">HSP-70 cofactor</fullName>
    </alternativeName>
</protein>
<name>A0A1X7AFW9_9GAMM</name>
<evidence type="ECO:0000256" key="13">
    <source>
        <dbReference type="SAM" id="Coils"/>
    </source>
</evidence>
<dbReference type="GO" id="GO:0005829">
    <property type="term" value="C:cytosol"/>
    <property type="evidence" value="ECO:0007669"/>
    <property type="project" value="TreeGrafter"/>
</dbReference>
<dbReference type="InterPro" id="IPR009012">
    <property type="entry name" value="GrpE_head"/>
</dbReference>
<dbReference type="GO" id="GO:0051087">
    <property type="term" value="F:protein-folding chaperone binding"/>
    <property type="evidence" value="ECO:0007669"/>
    <property type="project" value="InterPro"/>
</dbReference>
<evidence type="ECO:0000256" key="10">
    <source>
        <dbReference type="HAMAP-Rule" id="MF_01151"/>
    </source>
</evidence>
<dbReference type="Proteomes" id="UP000196573">
    <property type="component" value="Unassembled WGS sequence"/>
</dbReference>
<dbReference type="PANTHER" id="PTHR21237:SF23">
    <property type="entry name" value="GRPE PROTEIN HOMOLOG, MITOCHONDRIAL"/>
    <property type="match status" value="1"/>
</dbReference>
<dbReference type="PRINTS" id="PR00773">
    <property type="entry name" value="GRPEPROTEIN"/>
</dbReference>
<evidence type="ECO:0000256" key="1">
    <source>
        <dbReference type="ARBA" id="ARBA00004496"/>
    </source>
</evidence>
<dbReference type="NCBIfam" id="NF010738">
    <property type="entry name" value="PRK14140.1"/>
    <property type="match status" value="1"/>
</dbReference>
<dbReference type="PROSITE" id="PS01071">
    <property type="entry name" value="GRPE"/>
    <property type="match status" value="1"/>
</dbReference>
<evidence type="ECO:0000256" key="6">
    <source>
        <dbReference type="ARBA" id="ARBA00023186"/>
    </source>
</evidence>
<dbReference type="Gene3D" id="2.30.22.10">
    <property type="entry name" value="Head domain of nucleotide exchange factor GrpE"/>
    <property type="match status" value="1"/>
</dbReference>
<keyword evidence="6 10" id="KW-0143">Chaperone</keyword>
<dbReference type="InterPro" id="IPR000740">
    <property type="entry name" value="GrpE"/>
</dbReference>
<keyword evidence="13" id="KW-0175">Coiled coil</keyword>
<evidence type="ECO:0000313" key="15">
    <source>
        <dbReference type="Proteomes" id="UP000196573"/>
    </source>
</evidence>
<dbReference type="InterPro" id="IPR013805">
    <property type="entry name" value="GrpE_CC"/>
</dbReference>
<evidence type="ECO:0000256" key="4">
    <source>
        <dbReference type="ARBA" id="ARBA00022490"/>
    </source>
</evidence>
<dbReference type="RefSeq" id="WP_087105719.1">
    <property type="nucleotide sequence ID" value="NZ_CBCSCN010000012.1"/>
</dbReference>
<evidence type="ECO:0000256" key="3">
    <source>
        <dbReference type="ARBA" id="ARBA00011738"/>
    </source>
</evidence>
<sequence length="197" mass="21655">MSEQQNKPEDQVEAAVEEALAESVEAIEEAAEEVIEEITEEEDALSALQNELVRAQEEVAKAQDQALRAVAEAQNIKRRAQQDVEKAHKFALDKFVENLLPVVDSLEQGLKSTEGADPAVREGMELTLKLLVDTLAKHNVEQLNPVGEPLDPNFHQAMTMVPNPAMEPNTVMDVVQKGYLLNGRVVRPAMVVVSKAP</sequence>
<feature type="coiled-coil region" evidence="13">
    <location>
        <begin position="13"/>
        <end position="83"/>
    </location>
</feature>
<gene>
    <name evidence="10" type="primary">grpE</name>
    <name evidence="14" type="ORF">EHSB41UT_00024</name>
</gene>
<accession>A0A1X7AFW9</accession>
<comment type="function">
    <text evidence="7 10 11">Participates actively in the response to hyperosmotic and heat shock by preventing the aggregation of stress-denatured proteins, in association with DnaK and GrpE. It is the nucleotide exchange factor for DnaK and may function as a thermosensor. Unfolded proteins bind initially to DnaJ; upon interaction with the DnaJ-bound protein, DnaK hydrolyzes its bound ATP, resulting in the formation of a stable complex. GrpE releases ADP from DnaK; ATP binding to DnaK triggers the release of the substrate protein, thus completing the reaction cycle. Several rounds of ATP-dependent interactions between DnaJ, DnaK and GrpE are required for fully efficient folding.</text>
</comment>
<dbReference type="SUPFAM" id="SSF58014">
    <property type="entry name" value="Coiled-coil domain of nucleotide exchange factor GrpE"/>
    <property type="match status" value="1"/>
</dbReference>
<dbReference type="SUPFAM" id="SSF51064">
    <property type="entry name" value="Head domain of nucleotide exchange factor GrpE"/>
    <property type="match status" value="1"/>
</dbReference>
<keyword evidence="5 10" id="KW-0346">Stress response</keyword>
<comment type="subcellular location">
    <subcellularLocation>
        <location evidence="1 10">Cytoplasm</location>
    </subcellularLocation>
</comment>
<reference evidence="14 15" key="1">
    <citation type="submission" date="2017-03" db="EMBL/GenBank/DDBJ databases">
        <authorList>
            <person name="Afonso C.L."/>
            <person name="Miller P.J."/>
            <person name="Scott M.A."/>
            <person name="Spackman E."/>
            <person name="Goraichik I."/>
            <person name="Dimitrov K.M."/>
            <person name="Suarez D.L."/>
            <person name="Swayne D.E."/>
        </authorList>
    </citation>
    <scope>NUCLEOTIDE SEQUENCE [LARGE SCALE GENOMIC DNA]</scope>
    <source>
        <strain evidence="14">SB41UT1</strain>
    </source>
</reference>
<dbReference type="GO" id="GO:0000774">
    <property type="term" value="F:adenyl-nucleotide exchange factor activity"/>
    <property type="evidence" value="ECO:0007669"/>
    <property type="project" value="InterPro"/>
</dbReference>
<organism evidence="14 15">
    <name type="scientific">Parendozoicomonas haliclonae</name>
    <dbReference type="NCBI Taxonomy" id="1960125"/>
    <lineage>
        <taxon>Bacteria</taxon>
        <taxon>Pseudomonadati</taxon>
        <taxon>Pseudomonadota</taxon>
        <taxon>Gammaproteobacteria</taxon>
        <taxon>Oceanospirillales</taxon>
        <taxon>Endozoicomonadaceae</taxon>
        <taxon>Parendozoicomonas</taxon>
    </lineage>
</organism>
<dbReference type="AlphaFoldDB" id="A0A1X7AFW9"/>
<keyword evidence="15" id="KW-1185">Reference proteome</keyword>
<evidence type="ECO:0000256" key="9">
    <source>
        <dbReference type="ARBA" id="ARBA00076414"/>
    </source>
</evidence>
<keyword evidence="4 10" id="KW-0963">Cytoplasm</keyword>
<dbReference type="GO" id="GO:0006457">
    <property type="term" value="P:protein folding"/>
    <property type="evidence" value="ECO:0007669"/>
    <property type="project" value="InterPro"/>
</dbReference>
<evidence type="ECO:0000256" key="12">
    <source>
        <dbReference type="RuleBase" id="RU004478"/>
    </source>
</evidence>
<evidence type="ECO:0000256" key="2">
    <source>
        <dbReference type="ARBA" id="ARBA00009054"/>
    </source>
</evidence>
<evidence type="ECO:0000256" key="7">
    <source>
        <dbReference type="ARBA" id="ARBA00053401"/>
    </source>
</evidence>
<comment type="subunit">
    <text evidence="3 10">Homodimer.</text>
</comment>
<dbReference type="GO" id="GO:0042803">
    <property type="term" value="F:protein homodimerization activity"/>
    <property type="evidence" value="ECO:0007669"/>
    <property type="project" value="InterPro"/>
</dbReference>
<proteinExistence type="inferred from homology"/>
<dbReference type="GO" id="GO:0051082">
    <property type="term" value="F:unfolded protein binding"/>
    <property type="evidence" value="ECO:0007669"/>
    <property type="project" value="TreeGrafter"/>
</dbReference>
<dbReference type="Pfam" id="PF01025">
    <property type="entry name" value="GrpE"/>
    <property type="match status" value="1"/>
</dbReference>
<comment type="similarity">
    <text evidence="2 10 12">Belongs to the GrpE family.</text>
</comment>